<dbReference type="KEGG" id="ppd:Ppro_2976"/>
<dbReference type="STRING" id="338966.Ppro_2976"/>
<reference evidence="2 3" key="1">
    <citation type="submission" date="2006-10" db="EMBL/GenBank/DDBJ databases">
        <title>Complete sequence of chromosome of Pelobacter propionicus DSM 2379.</title>
        <authorList>
            <consortium name="US DOE Joint Genome Institute"/>
            <person name="Copeland A."/>
            <person name="Lucas S."/>
            <person name="Lapidus A."/>
            <person name="Barry K."/>
            <person name="Detter J.C."/>
            <person name="Glavina del Rio T."/>
            <person name="Hammon N."/>
            <person name="Israni S."/>
            <person name="Dalin E."/>
            <person name="Tice H."/>
            <person name="Pitluck S."/>
            <person name="Saunders E."/>
            <person name="Brettin T."/>
            <person name="Bruce D."/>
            <person name="Han C."/>
            <person name="Tapia R."/>
            <person name="Schmutz J."/>
            <person name="Larimer F."/>
            <person name="Land M."/>
            <person name="Hauser L."/>
            <person name="Kyrpides N."/>
            <person name="Kim E."/>
            <person name="Lovley D."/>
            <person name="Richardson P."/>
        </authorList>
    </citation>
    <scope>NUCLEOTIDE SEQUENCE [LARGE SCALE GENOMIC DNA]</scope>
    <source>
        <strain evidence="3">DSM 2379 / NBRC 103807 / OttBd1</strain>
    </source>
</reference>
<keyword evidence="3" id="KW-1185">Reference proteome</keyword>
<dbReference type="Pfam" id="PF00857">
    <property type="entry name" value="Isochorismatase"/>
    <property type="match status" value="1"/>
</dbReference>
<evidence type="ECO:0000259" key="1">
    <source>
        <dbReference type="Pfam" id="PF00857"/>
    </source>
</evidence>
<organism evidence="2 3">
    <name type="scientific">Pelobacter propionicus (strain DSM 2379 / NBRC 103807 / OttBd1)</name>
    <dbReference type="NCBI Taxonomy" id="338966"/>
    <lineage>
        <taxon>Bacteria</taxon>
        <taxon>Pseudomonadati</taxon>
        <taxon>Thermodesulfobacteriota</taxon>
        <taxon>Desulfuromonadia</taxon>
        <taxon>Desulfuromonadales</taxon>
        <taxon>Desulfuromonadaceae</taxon>
        <taxon>Pelobacter</taxon>
    </lineage>
</organism>
<gene>
    <name evidence="2" type="ordered locus">Ppro_2976</name>
</gene>
<evidence type="ECO:0000313" key="3">
    <source>
        <dbReference type="Proteomes" id="UP000006732"/>
    </source>
</evidence>
<dbReference type="HOGENOM" id="CLU_068979_8_4_7"/>
<accession>A1ATA3</accession>
<dbReference type="eggNOG" id="COG1335">
    <property type="taxonomic scope" value="Bacteria"/>
</dbReference>
<keyword evidence="2" id="KW-0378">Hydrolase</keyword>
<dbReference type="CDD" id="cd00431">
    <property type="entry name" value="cysteine_hydrolases"/>
    <property type="match status" value="1"/>
</dbReference>
<dbReference type="InterPro" id="IPR036380">
    <property type="entry name" value="Isochorismatase-like_sf"/>
</dbReference>
<name>A1ATA3_PELPD</name>
<protein>
    <submittedName>
        <fullName evidence="2">Isochorismatase hydrolase</fullName>
    </submittedName>
</protein>
<dbReference type="EMBL" id="CP000482">
    <property type="protein sequence ID" value="ABL00574.1"/>
    <property type="molecule type" value="Genomic_DNA"/>
</dbReference>
<dbReference type="RefSeq" id="WP_011736809.1">
    <property type="nucleotide sequence ID" value="NC_008609.1"/>
</dbReference>
<evidence type="ECO:0000313" key="2">
    <source>
        <dbReference type="EMBL" id="ABL00574.1"/>
    </source>
</evidence>
<sequence length="190" mass="21220">MKDTKYALIIIDMQNDFVLPGAPACVAGAYATLPCVRRLLDFFRANSWPVFHVVREYRADGSDIECTRLHGFLNDKRYAVPGTEGCEIVAELAPVEGEYRVVKNRFSGFMNTELDFMLRRIGATQLVICGTQYPNCIRTTIFDAIAHGYPVINVTDATSAQTPQIAEANITDLKNIGVECVTLREFLQSF</sequence>
<dbReference type="OrthoDB" id="9791276at2"/>
<dbReference type="AlphaFoldDB" id="A1ATA3"/>
<dbReference type="Proteomes" id="UP000006732">
    <property type="component" value="Chromosome"/>
</dbReference>
<feature type="domain" description="Isochorismatase-like" evidence="1">
    <location>
        <begin position="7"/>
        <end position="184"/>
    </location>
</feature>
<dbReference type="Gene3D" id="3.40.50.850">
    <property type="entry name" value="Isochorismatase-like"/>
    <property type="match status" value="1"/>
</dbReference>
<dbReference type="SUPFAM" id="SSF52499">
    <property type="entry name" value="Isochorismatase-like hydrolases"/>
    <property type="match status" value="1"/>
</dbReference>
<dbReference type="InterPro" id="IPR000868">
    <property type="entry name" value="Isochorismatase-like_dom"/>
</dbReference>
<proteinExistence type="predicted"/>
<dbReference type="GO" id="GO:0016787">
    <property type="term" value="F:hydrolase activity"/>
    <property type="evidence" value="ECO:0007669"/>
    <property type="project" value="UniProtKB-KW"/>
</dbReference>
<dbReference type="PANTHER" id="PTHR47044">
    <property type="entry name" value="OS02G0276400 PROTEIN"/>
    <property type="match status" value="1"/>
</dbReference>